<comment type="caution">
    <text evidence="3">The sequence shown here is derived from an EMBL/GenBank/DDBJ whole genome shotgun (WGS) entry which is preliminary data.</text>
</comment>
<keyword evidence="4" id="KW-1185">Reference proteome</keyword>
<dbReference type="EMBL" id="NIBG01000001">
    <property type="protein sequence ID" value="PAB61341.1"/>
    <property type="molecule type" value="Genomic_DNA"/>
</dbReference>
<dbReference type="OrthoDB" id="9812495at2"/>
<name>A0A267MP12_9FIRM</name>
<evidence type="ECO:0000259" key="2">
    <source>
        <dbReference type="PROSITE" id="PS50943"/>
    </source>
</evidence>
<dbReference type="SMART" id="SM00530">
    <property type="entry name" value="HTH_XRE"/>
    <property type="match status" value="1"/>
</dbReference>
<evidence type="ECO:0000313" key="3">
    <source>
        <dbReference type="EMBL" id="PAB61341.1"/>
    </source>
</evidence>
<protein>
    <recommendedName>
        <fullName evidence="2">HTH cro/C1-type domain-containing protein</fullName>
    </recommendedName>
</protein>
<proteinExistence type="predicted"/>
<gene>
    <name evidence="3" type="ORF">CCE28_02610</name>
</gene>
<dbReference type="PANTHER" id="PTHR46558">
    <property type="entry name" value="TRACRIPTIONAL REGULATORY PROTEIN-RELATED-RELATED"/>
    <property type="match status" value="1"/>
</dbReference>
<dbReference type="CDD" id="cd00093">
    <property type="entry name" value="HTH_XRE"/>
    <property type="match status" value="1"/>
</dbReference>
<dbReference type="GO" id="GO:0003677">
    <property type="term" value="F:DNA binding"/>
    <property type="evidence" value="ECO:0007669"/>
    <property type="project" value="UniProtKB-KW"/>
</dbReference>
<dbReference type="SUPFAM" id="SSF47413">
    <property type="entry name" value="lambda repressor-like DNA-binding domains"/>
    <property type="match status" value="1"/>
</dbReference>
<organism evidence="3 4">
    <name type="scientific">Anaeromicrobium sediminis</name>
    <dbReference type="NCBI Taxonomy" id="1478221"/>
    <lineage>
        <taxon>Bacteria</taxon>
        <taxon>Bacillati</taxon>
        <taxon>Bacillota</taxon>
        <taxon>Clostridia</taxon>
        <taxon>Peptostreptococcales</taxon>
        <taxon>Thermotaleaceae</taxon>
        <taxon>Anaeromicrobium</taxon>
    </lineage>
</organism>
<sequence length="71" mass="8115">MNLKSARKKRGCTQQQAANELDITKNYYSMLETGTRTPGLKLAKKIADLYNTTIDELFFRESNNKVLSEVD</sequence>
<evidence type="ECO:0000313" key="4">
    <source>
        <dbReference type="Proteomes" id="UP000216024"/>
    </source>
</evidence>
<accession>A0A267MP12</accession>
<dbReference type="PANTHER" id="PTHR46558:SF4">
    <property type="entry name" value="DNA-BIDING PHAGE PROTEIN"/>
    <property type="match status" value="1"/>
</dbReference>
<dbReference type="InterPro" id="IPR010982">
    <property type="entry name" value="Lambda_DNA-bd_dom_sf"/>
</dbReference>
<reference evidence="3 4" key="1">
    <citation type="submission" date="2017-06" db="EMBL/GenBank/DDBJ databases">
        <title>Draft genome sequence of anaerobic fermentative bacterium Anaeromicrobium sediminis DY2726D isolated from West Pacific Ocean sediments.</title>
        <authorList>
            <person name="Zeng X."/>
        </authorList>
    </citation>
    <scope>NUCLEOTIDE SEQUENCE [LARGE SCALE GENOMIC DNA]</scope>
    <source>
        <strain evidence="3 4">DY2726D</strain>
    </source>
</reference>
<dbReference type="Gene3D" id="1.10.260.40">
    <property type="entry name" value="lambda repressor-like DNA-binding domains"/>
    <property type="match status" value="1"/>
</dbReference>
<dbReference type="AlphaFoldDB" id="A0A267MP12"/>
<evidence type="ECO:0000256" key="1">
    <source>
        <dbReference type="ARBA" id="ARBA00023125"/>
    </source>
</evidence>
<dbReference type="Pfam" id="PF01381">
    <property type="entry name" value="HTH_3"/>
    <property type="match status" value="1"/>
</dbReference>
<keyword evidence="1" id="KW-0238">DNA-binding</keyword>
<dbReference type="PROSITE" id="PS50943">
    <property type="entry name" value="HTH_CROC1"/>
    <property type="match status" value="1"/>
</dbReference>
<feature type="domain" description="HTH cro/C1-type" evidence="2">
    <location>
        <begin position="3"/>
        <end position="57"/>
    </location>
</feature>
<dbReference type="Proteomes" id="UP000216024">
    <property type="component" value="Unassembled WGS sequence"/>
</dbReference>
<dbReference type="InterPro" id="IPR001387">
    <property type="entry name" value="Cro/C1-type_HTH"/>
</dbReference>